<dbReference type="OrthoDB" id="10045821at2759"/>
<proteinExistence type="predicted"/>
<organism evidence="2 3">
    <name type="scientific">Plectosphaerella cucumerina</name>
    <dbReference type="NCBI Taxonomy" id="40658"/>
    <lineage>
        <taxon>Eukaryota</taxon>
        <taxon>Fungi</taxon>
        <taxon>Dikarya</taxon>
        <taxon>Ascomycota</taxon>
        <taxon>Pezizomycotina</taxon>
        <taxon>Sordariomycetes</taxon>
        <taxon>Hypocreomycetidae</taxon>
        <taxon>Glomerellales</taxon>
        <taxon>Plectosphaerellaceae</taxon>
        <taxon>Plectosphaerella</taxon>
    </lineage>
</organism>
<dbReference type="EMBL" id="JAGPXD010000005">
    <property type="protein sequence ID" value="KAH7354526.1"/>
    <property type="molecule type" value="Genomic_DNA"/>
</dbReference>
<protein>
    <submittedName>
        <fullName evidence="2">Uncharacterized protein</fullName>
    </submittedName>
</protein>
<dbReference type="Proteomes" id="UP000813385">
    <property type="component" value="Unassembled WGS sequence"/>
</dbReference>
<evidence type="ECO:0000256" key="1">
    <source>
        <dbReference type="SAM" id="MobiDB-lite"/>
    </source>
</evidence>
<dbReference type="AlphaFoldDB" id="A0A8K0TFJ3"/>
<sequence length="367" mass="40802">MQLPEDEWHKMTDLEGNPVTFGNPGCLRRPDGTLPDGFEESQEDEVINVVRIPIVVQAVREGVQYLPLEDSREVKRPHALVAVAGDEIVHGLKTGRFVGLHLDAMKEYNDFLMKLQNSEHDKRSIPILNQSGTPEVLDWLLSKAGTVPDRVAVQWLVAAMAQIAERLEQRADWAFPPVINVEPQLRIVLRQLDPATLREMAVSFPWPTREMDGVEVLPVRAMKPKEKQMWLAGLWSLVKDEVQETTKATAARARSRSPSASVTSGSASRFEAPRGFTPSRMESTLRRSHALRMLSPSVSEQTLAVPGAETDLSSRARRRSMGETLAVPGVVSPARGDLELVRLMSVRKPSQTVLTDAMQPALFRVGE</sequence>
<keyword evidence="3" id="KW-1185">Reference proteome</keyword>
<feature type="region of interest" description="Disordered" evidence="1">
    <location>
        <begin position="248"/>
        <end position="282"/>
    </location>
</feature>
<evidence type="ECO:0000313" key="2">
    <source>
        <dbReference type="EMBL" id="KAH7354526.1"/>
    </source>
</evidence>
<comment type="caution">
    <text evidence="2">The sequence shown here is derived from an EMBL/GenBank/DDBJ whole genome shotgun (WGS) entry which is preliminary data.</text>
</comment>
<reference evidence="2" key="1">
    <citation type="journal article" date="2021" name="Nat. Commun.">
        <title>Genetic determinants of endophytism in the Arabidopsis root mycobiome.</title>
        <authorList>
            <person name="Mesny F."/>
            <person name="Miyauchi S."/>
            <person name="Thiergart T."/>
            <person name="Pickel B."/>
            <person name="Atanasova L."/>
            <person name="Karlsson M."/>
            <person name="Huettel B."/>
            <person name="Barry K.W."/>
            <person name="Haridas S."/>
            <person name="Chen C."/>
            <person name="Bauer D."/>
            <person name="Andreopoulos W."/>
            <person name="Pangilinan J."/>
            <person name="LaButti K."/>
            <person name="Riley R."/>
            <person name="Lipzen A."/>
            <person name="Clum A."/>
            <person name="Drula E."/>
            <person name="Henrissat B."/>
            <person name="Kohler A."/>
            <person name="Grigoriev I.V."/>
            <person name="Martin F.M."/>
            <person name="Hacquard S."/>
        </authorList>
    </citation>
    <scope>NUCLEOTIDE SEQUENCE</scope>
    <source>
        <strain evidence="2">MPI-CAGE-AT-0016</strain>
    </source>
</reference>
<feature type="compositionally biased region" description="Low complexity" evidence="1">
    <location>
        <begin position="248"/>
        <end position="269"/>
    </location>
</feature>
<gene>
    <name evidence="2" type="ORF">B0T11DRAFT_357992</name>
</gene>
<name>A0A8K0TFJ3_9PEZI</name>
<evidence type="ECO:0000313" key="3">
    <source>
        <dbReference type="Proteomes" id="UP000813385"/>
    </source>
</evidence>
<accession>A0A8K0TFJ3</accession>